<feature type="transmembrane region" description="Helical" evidence="4">
    <location>
        <begin position="249"/>
        <end position="268"/>
    </location>
</feature>
<keyword evidence="8" id="KW-1185">Reference proteome</keyword>
<feature type="compositionally biased region" description="Basic and acidic residues" evidence="3">
    <location>
        <begin position="391"/>
        <end position="407"/>
    </location>
</feature>
<evidence type="ECO:0000256" key="3">
    <source>
        <dbReference type="SAM" id="MobiDB-lite"/>
    </source>
</evidence>
<feature type="compositionally biased region" description="Basic residues" evidence="3">
    <location>
        <begin position="194"/>
        <end position="206"/>
    </location>
</feature>
<feature type="compositionally biased region" description="Basic and acidic residues" evidence="3">
    <location>
        <begin position="1083"/>
        <end position="1123"/>
    </location>
</feature>
<dbReference type="InterPro" id="IPR032675">
    <property type="entry name" value="LRR_dom_sf"/>
</dbReference>
<feature type="compositionally biased region" description="Polar residues" evidence="3">
    <location>
        <begin position="277"/>
        <end position="290"/>
    </location>
</feature>
<dbReference type="SMART" id="SM00367">
    <property type="entry name" value="LRR_CC"/>
    <property type="match status" value="5"/>
</dbReference>
<dbReference type="EnsemblMetazoa" id="XM_038205762.1">
    <property type="protein sequence ID" value="XP_038061690.1"/>
    <property type="gene ID" value="LOC119732303"/>
</dbReference>
<dbReference type="PANTHER" id="PTHR46312:SF2">
    <property type="entry name" value="NUCLEOTIDE-BINDING OLIGOMERIZATION DOMAIN-CONTAINING PROTEIN 2-LIKE"/>
    <property type="match status" value="1"/>
</dbReference>
<feature type="compositionally biased region" description="Basic and acidic residues" evidence="3">
    <location>
        <begin position="534"/>
        <end position="552"/>
    </location>
</feature>
<feature type="compositionally biased region" description="Basic and acidic residues" evidence="3">
    <location>
        <begin position="702"/>
        <end position="719"/>
    </location>
</feature>
<feature type="region of interest" description="Disordered" evidence="3">
    <location>
        <begin position="28"/>
        <end position="47"/>
    </location>
</feature>
<feature type="compositionally biased region" description="Low complexity" evidence="3">
    <location>
        <begin position="986"/>
        <end position="1002"/>
    </location>
</feature>
<feature type="compositionally biased region" description="Polar residues" evidence="3">
    <location>
        <begin position="1127"/>
        <end position="1136"/>
    </location>
</feature>
<keyword evidence="4" id="KW-0812">Transmembrane</keyword>
<dbReference type="InterPro" id="IPR007111">
    <property type="entry name" value="NACHT_NTPase"/>
</dbReference>
<feature type="compositionally biased region" description="Polar residues" evidence="3">
    <location>
        <begin position="175"/>
        <end position="192"/>
    </location>
</feature>
<feature type="compositionally biased region" description="Basic and acidic residues" evidence="3">
    <location>
        <begin position="597"/>
        <end position="612"/>
    </location>
</feature>
<feature type="region of interest" description="Disordered" evidence="3">
    <location>
        <begin position="134"/>
        <end position="237"/>
    </location>
</feature>
<dbReference type="InterPro" id="IPR029071">
    <property type="entry name" value="Ubiquitin-like_domsf"/>
</dbReference>
<dbReference type="SUPFAM" id="SSF52540">
    <property type="entry name" value="P-loop containing nucleoside triphosphate hydrolases"/>
    <property type="match status" value="1"/>
</dbReference>
<feature type="compositionally biased region" description="Basic and acidic residues" evidence="3">
    <location>
        <begin position="762"/>
        <end position="779"/>
    </location>
</feature>
<protein>
    <submittedName>
        <fullName evidence="7">Uncharacterized protein</fullName>
    </submittedName>
</protein>
<keyword evidence="1" id="KW-0547">Nucleotide-binding</keyword>
<feature type="region of interest" description="Disordered" evidence="3">
    <location>
        <begin position="531"/>
        <end position="1325"/>
    </location>
</feature>
<feature type="compositionally biased region" description="Polar residues" evidence="3">
    <location>
        <begin position="578"/>
        <end position="596"/>
    </location>
</feature>
<feature type="domain" description="Ubiquitin-like" evidence="5">
    <location>
        <begin position="56"/>
        <end position="125"/>
    </location>
</feature>
<dbReference type="PRINTS" id="PR00364">
    <property type="entry name" value="DISEASERSIST"/>
</dbReference>
<dbReference type="InterPro" id="IPR000626">
    <property type="entry name" value="Ubiquitin-like_dom"/>
</dbReference>
<dbReference type="Gene3D" id="3.40.50.300">
    <property type="entry name" value="P-loop containing nucleotide triphosphate hydrolases"/>
    <property type="match status" value="1"/>
</dbReference>
<feature type="domain" description="NACHT" evidence="6">
    <location>
        <begin position="1407"/>
        <end position="1532"/>
    </location>
</feature>
<dbReference type="InterPro" id="IPR006553">
    <property type="entry name" value="Leu-rich_rpt_Cys-con_subtyp"/>
</dbReference>
<dbReference type="Pfam" id="PF05729">
    <property type="entry name" value="NACHT"/>
    <property type="match status" value="1"/>
</dbReference>
<keyword evidence="4" id="KW-0472">Membrane</keyword>
<feature type="compositionally biased region" description="Polar residues" evidence="3">
    <location>
        <begin position="1286"/>
        <end position="1322"/>
    </location>
</feature>
<dbReference type="Proteomes" id="UP000887568">
    <property type="component" value="Unplaced"/>
</dbReference>
<dbReference type="SMART" id="SM00213">
    <property type="entry name" value="UBQ"/>
    <property type="match status" value="2"/>
</dbReference>
<feature type="compositionally biased region" description="Basic residues" evidence="3">
    <location>
        <begin position="780"/>
        <end position="790"/>
    </location>
</feature>
<dbReference type="PROSITE" id="PS50837">
    <property type="entry name" value="NACHT"/>
    <property type="match status" value="1"/>
</dbReference>
<feature type="compositionally biased region" description="Basic residues" evidence="3">
    <location>
        <begin position="310"/>
        <end position="325"/>
    </location>
</feature>
<feature type="compositionally biased region" description="Polar residues" evidence="3">
    <location>
        <begin position="672"/>
        <end position="694"/>
    </location>
</feature>
<evidence type="ECO:0000259" key="5">
    <source>
        <dbReference type="PROSITE" id="PS50053"/>
    </source>
</evidence>
<feature type="compositionally biased region" description="Basic residues" evidence="3">
    <location>
        <begin position="1003"/>
        <end position="1016"/>
    </location>
</feature>
<feature type="compositionally biased region" description="Basic and acidic residues" evidence="3">
    <location>
        <begin position="884"/>
        <end position="898"/>
    </location>
</feature>
<dbReference type="InterPro" id="IPR027417">
    <property type="entry name" value="P-loop_NTPase"/>
</dbReference>
<dbReference type="GO" id="GO:0005524">
    <property type="term" value="F:ATP binding"/>
    <property type="evidence" value="ECO:0007669"/>
    <property type="project" value="UniProtKB-KW"/>
</dbReference>
<feature type="compositionally biased region" description="Polar residues" evidence="3">
    <location>
        <begin position="1198"/>
        <end position="1213"/>
    </location>
</feature>
<feature type="compositionally biased region" description="Polar residues" evidence="3">
    <location>
        <begin position="934"/>
        <end position="952"/>
    </location>
</feature>
<feature type="compositionally biased region" description="Basic and acidic residues" evidence="3">
    <location>
        <begin position="136"/>
        <end position="145"/>
    </location>
</feature>
<accession>A0A914ACN8</accession>
<feature type="compositionally biased region" description="Polar residues" evidence="3">
    <location>
        <begin position="974"/>
        <end position="985"/>
    </location>
</feature>
<feature type="compositionally biased region" description="Basic residues" evidence="3">
    <location>
        <begin position="662"/>
        <end position="671"/>
    </location>
</feature>
<dbReference type="SMART" id="SM00368">
    <property type="entry name" value="LRR_RI"/>
    <property type="match status" value="6"/>
</dbReference>
<feature type="compositionally biased region" description="Basic residues" evidence="3">
    <location>
        <begin position="361"/>
        <end position="383"/>
    </location>
</feature>
<dbReference type="Pfam" id="PF00240">
    <property type="entry name" value="ubiquitin"/>
    <property type="match status" value="1"/>
</dbReference>
<evidence type="ECO:0000313" key="8">
    <source>
        <dbReference type="Proteomes" id="UP000887568"/>
    </source>
</evidence>
<dbReference type="Gene3D" id="3.80.10.10">
    <property type="entry name" value="Ribonuclease Inhibitor"/>
    <property type="match status" value="2"/>
</dbReference>
<keyword evidence="2" id="KW-0067">ATP-binding</keyword>
<feature type="compositionally biased region" description="Basic and acidic residues" evidence="3">
    <location>
        <begin position="916"/>
        <end position="930"/>
    </location>
</feature>
<feature type="compositionally biased region" description="Basic residues" evidence="3">
    <location>
        <begin position="553"/>
        <end position="566"/>
    </location>
</feature>
<evidence type="ECO:0000256" key="4">
    <source>
        <dbReference type="SAM" id="Phobius"/>
    </source>
</evidence>
<keyword evidence="4" id="KW-1133">Transmembrane helix</keyword>
<feature type="region of interest" description="Disordered" evidence="3">
    <location>
        <begin position="277"/>
        <end position="449"/>
    </location>
</feature>
<dbReference type="Gene3D" id="3.10.20.90">
    <property type="entry name" value="Phosphatidylinositol 3-kinase Catalytic Subunit, Chain A, domain 1"/>
    <property type="match status" value="2"/>
</dbReference>
<dbReference type="SUPFAM" id="SSF54236">
    <property type="entry name" value="Ubiquitin-like"/>
    <property type="match status" value="2"/>
</dbReference>
<reference evidence="7" key="1">
    <citation type="submission" date="2022-11" db="UniProtKB">
        <authorList>
            <consortium name="EnsemblMetazoa"/>
        </authorList>
    </citation>
    <scope>IDENTIFICATION</scope>
</reference>
<feature type="compositionally biased region" description="Basic and acidic residues" evidence="3">
    <location>
        <begin position="627"/>
        <end position="640"/>
    </location>
</feature>
<feature type="compositionally biased region" description="Basic and acidic residues" evidence="3">
    <location>
        <begin position="437"/>
        <end position="449"/>
    </location>
</feature>
<feature type="compositionally biased region" description="Polar residues" evidence="3">
    <location>
        <begin position="1266"/>
        <end position="1277"/>
    </location>
</feature>
<feature type="compositionally biased region" description="Basic and acidic residues" evidence="3">
    <location>
        <begin position="207"/>
        <end position="217"/>
    </location>
</feature>
<feature type="domain" description="Ubiquitin-like" evidence="5">
    <location>
        <begin position="453"/>
        <end position="522"/>
    </location>
</feature>
<dbReference type="Pfam" id="PF14560">
    <property type="entry name" value="Ubiquitin_2"/>
    <property type="match status" value="1"/>
</dbReference>
<proteinExistence type="predicted"/>
<evidence type="ECO:0000313" key="7">
    <source>
        <dbReference type="EnsemblMetazoa" id="XP_038061690.1"/>
    </source>
</evidence>
<evidence type="ECO:0000256" key="1">
    <source>
        <dbReference type="ARBA" id="ARBA00022741"/>
    </source>
</evidence>
<dbReference type="SUPFAM" id="SSF52047">
    <property type="entry name" value="RNI-like"/>
    <property type="match status" value="2"/>
</dbReference>
<feature type="compositionally biased region" description="Basic and acidic residues" evidence="3">
    <location>
        <begin position="1060"/>
        <end position="1074"/>
    </location>
</feature>
<feature type="compositionally biased region" description="Basic residues" evidence="3">
    <location>
        <begin position="720"/>
        <end position="730"/>
    </location>
</feature>
<sequence>MVTRKRKVRKSKKEAFQSVLLAARPCQESIPPKSDVSNTSTEDQECSLPPCQKRKIQLFVISSSTSPVCLQLHPSTTISALKGLLQDKVGIEPEKQHLFTRRNCELRDDLSLGNYGIEQDTNIELRLVSGLMGGADKQKTTGERKTNKKRRKSGKTSSSSEDILRESNSDEEGQVRSTDGSVDSPTTTSDQSTGKRKRRRRRRQKHAKMEPSCDEAKISTSLDQDDTGDSQTCTSTAGVSASNFDKLDLFLWILCLPLITIHVILSIWSPRMIQVTSSSKDGINGRTSSGAREKKHSDDSGHSSTSAAKPGRKRTRSRRQRKARQKLSLDEAERQTTLNDDKRDHSDVPADSYTSAGKPGKIQRRGITKKNSRKRTKHQKVAKKSLSAEEAIDKTSKDDKADDKLVNSRDSTVSSSAKTTAKRNNQSKGRKKTKKQTNADKKPSCEEKKDSQIQLFVISSLRSPVCLQLHPSTTISALKGLLQDKLGIEPKKQHLYTRKNHELKGRMSLKELGIQQDTNIELRLVSGLIGGADDEQKSAGDSPERTDNDSGRRQKGKRKATKRRTSRGGEENADNSDDTSISSAVKAPTGQSSGETQEQKPEPPREKNDSATKRKGKRKDANRRTSRGGEETMDNTKDSGHPSWEQQKQKQEMPMKENVSGRRQKGKRRATKTGTSRQGTNSDNLQDSSISSAVNAPAGHPSGERQEQKLEQPMKEHDSGRRRKGKRKAIKTGTSRGSEENSDDLEDSSISSAVNAPAGHPSGERQEQKLEQPMKEHDFRRRRKGKRKATKTGTSRGSEENSDNLEDSSISAVNAPAGHPSGERQEQKLEQPMKEHDSGRRQKGKRKATKTGTSRGSEENSDNLEDSSISAVNAPAGHSSGETQEQKQEQPRKDDIGRVQKGKRKAVNKSPSEVETDAKSQDNTKQEILHDPGNSCSSAAVGTSASTLSETVARTRKTRERQETAGGEAEESQQKTVASGKQQVDTGSSPASTSVTTSSGSRSKGRTRRRRKKRKNPEKNPEDGDSQVLDLDRLQPEDQNVADVMELNMQQGKGTALEQQRPKDQKTEEKDNHKALSSSETQSMDRERDYGPDRFKADDLGRHQKEMTSPEHPLRCKQDDGPDRSPQFKNQEARSQNAKEEPVKQSCQQRLTVPERHAVRQEQIIETERPQQEPGVGERGFQQVSEASPGQLGHELSSHQGIATRENQGVRQKQASHHAQKERDDDLYGPDPNIQSTVGEQCPQEEVMTPVQDKSQSDRLRKGNLSPEQLQGGTENVQHPLKQQPEVRSQSVQTSQDTSPDTVTSRTDVDSPSLQTSQDTSPATDAAADAAADLCEEALKKVYKTTGSYVQMIPWVDDDMMHIMDIYTKLRLVTDELEMICKGYEDGEEVTYEGAFLIKNEDGVVINRIIYEGLAGLGKTTLIGKIAHDWATISSGPLAKYKLVFVLRMSALEQTTDLIDSLYEQLIDPNIINKNDLKTFIFKNPKKVLILLDGFDELMTTKLDNKSFGSILQILNRKVGADIDVVITTRTSHFGTLVSRSLVGKPFTHVKVMGFLEEDVENYLGNFFSRSHHDAETLFQTIKSSGVLFDLAHSPMLLLLMCLLWRQDSRLPNTISRLYGKAQKYIFKRKGIPEEEIPKILVAIGKVAFHGLVSPVQRLSFQDREFEKYVLDKALKAGILTSQRVLIGLDTHNNIQFIHKTIQEFCAAVYLQSLQKSDADEFQKNLNELDDMENFHYLLRFCCGDNEACTIKVLQMLQKRINDERRLTCTQRTENTALNMALNCYFESQAENILSEAFINSVITETIHTKDLKSHDDVNSFVWFLKHVANQAKYTGNIYLDKVKGLYFNHHSLERCTEDLAFAIYNMPNISVVRLSGCSLTTKSMTEIASSLSKADKLTELDLSHNEALRGFVHSWMPLLNKMHLRILKLDGCLTVDDIKHIALTLSDMPNLMELSETGLSEIGHLRINPLGCGIMLDLHGMSLNGTEMKLILKALVNRKDLVALYMSQIEGLQGTAALWTSQFKELKQLDRLNFEMCKLTSTDVQLIVASLYDTPTLTQLLLSGNYNYCSKDDVKCIASLIGRLTKLTLCKVNQWFQVSPRGTGLEIKLLSRMFTSADVVDIVNAMSSRSDIVQVVTDDVKGLGGTAAEWSPTLRELKFLEQLHIRNCSLTGTDIEIIAASLNSEAIAAALSDIPTLVELDLSGNFMLAGSGAWSHLKRLKQLKKLVLKECWLCDADIEPITASLSDIPTLVELDLSGNEDLSGLDAWSHLKGLKQLKKLSLRECSLRDADIQHIAASLGDIQTLVELDLSGNEDLSCSDEWSHLKGLKQLKKLSLGGCSLSDVDIERIAASLSSVVVESTTCESGF</sequence>
<feature type="compositionally biased region" description="Basic and acidic residues" evidence="3">
    <location>
        <begin position="821"/>
        <end position="840"/>
    </location>
</feature>
<feature type="compositionally biased region" description="Basic residues" evidence="3">
    <location>
        <begin position="613"/>
        <end position="626"/>
    </location>
</feature>
<evidence type="ECO:0000259" key="6">
    <source>
        <dbReference type="PROSITE" id="PS50837"/>
    </source>
</evidence>
<organism evidence="7 8">
    <name type="scientific">Patiria miniata</name>
    <name type="common">Bat star</name>
    <name type="synonym">Asterina miniata</name>
    <dbReference type="NCBI Taxonomy" id="46514"/>
    <lineage>
        <taxon>Eukaryota</taxon>
        <taxon>Metazoa</taxon>
        <taxon>Echinodermata</taxon>
        <taxon>Eleutherozoa</taxon>
        <taxon>Asterozoa</taxon>
        <taxon>Asteroidea</taxon>
        <taxon>Valvatacea</taxon>
        <taxon>Valvatida</taxon>
        <taxon>Asterinidae</taxon>
        <taxon>Patiria</taxon>
    </lineage>
</organism>
<dbReference type="CDD" id="cd17039">
    <property type="entry name" value="Ubl_ubiquitin_like"/>
    <property type="match status" value="2"/>
</dbReference>
<dbReference type="PANTHER" id="PTHR46312">
    <property type="entry name" value="NACHT DOMAIN-CONTAINING PROTEIN"/>
    <property type="match status" value="1"/>
</dbReference>
<dbReference type="RefSeq" id="XP_038061690.1">
    <property type="nucleotide sequence ID" value="XM_038205762.1"/>
</dbReference>
<dbReference type="GeneID" id="119732303"/>
<feature type="compositionally biased region" description="Basic and acidic residues" evidence="3">
    <location>
        <begin position="291"/>
        <end position="301"/>
    </location>
</feature>
<dbReference type="OrthoDB" id="120976at2759"/>
<feature type="compositionally biased region" description="Basic and acidic residues" evidence="3">
    <location>
        <begin position="327"/>
        <end position="348"/>
    </location>
</feature>
<evidence type="ECO:0000256" key="2">
    <source>
        <dbReference type="ARBA" id="ARBA00022840"/>
    </source>
</evidence>
<dbReference type="PROSITE" id="PS50053">
    <property type="entry name" value="UBIQUITIN_2"/>
    <property type="match status" value="2"/>
</dbReference>
<name>A0A914ACN8_PATMI</name>